<evidence type="ECO:0000313" key="3">
    <source>
        <dbReference type="EMBL" id="KAJ6825925.1"/>
    </source>
</evidence>
<dbReference type="EMBL" id="JANAVB010021399">
    <property type="protein sequence ID" value="KAJ6825925.1"/>
    <property type="molecule type" value="Genomic_DNA"/>
</dbReference>
<evidence type="ECO:0000256" key="1">
    <source>
        <dbReference type="SAM" id="MobiDB-lite"/>
    </source>
</evidence>
<name>A0AAX6DVG0_IRIPA</name>
<protein>
    <submittedName>
        <fullName evidence="2">OTU domain-containing protein-like</fullName>
    </submittedName>
</protein>
<accession>A0AAX6DVG0</accession>
<dbReference type="Proteomes" id="UP001140949">
    <property type="component" value="Unassembled WGS sequence"/>
</dbReference>
<reference evidence="2" key="2">
    <citation type="submission" date="2023-04" db="EMBL/GenBank/DDBJ databases">
        <authorList>
            <person name="Bruccoleri R.E."/>
            <person name="Oakeley E.J."/>
            <person name="Faust A.-M."/>
            <person name="Dessus-Babus S."/>
            <person name="Altorfer M."/>
            <person name="Burckhardt D."/>
            <person name="Oertli M."/>
            <person name="Naumann U."/>
            <person name="Petersen F."/>
            <person name="Wong J."/>
        </authorList>
    </citation>
    <scope>NUCLEOTIDE SEQUENCE</scope>
    <source>
        <strain evidence="2">GSM-AAB239-AS_SAM_17_03QT</strain>
        <tissue evidence="2">Leaf</tissue>
    </source>
</reference>
<evidence type="ECO:0000313" key="2">
    <source>
        <dbReference type="EMBL" id="KAJ6795827.1"/>
    </source>
</evidence>
<dbReference type="AlphaFoldDB" id="A0AAX6DVG0"/>
<sequence length="73" mass="7805">MNLRLSMPSTEKVSGVSWRARHTSLMAGGVSFGACLSFSTSGPVYAEFSSGNVSKNDKFNEQSVSSSHAERCL</sequence>
<evidence type="ECO:0000313" key="4">
    <source>
        <dbReference type="Proteomes" id="UP001140949"/>
    </source>
</evidence>
<dbReference type="EMBL" id="JANAVB010041722">
    <property type="protein sequence ID" value="KAJ6795827.1"/>
    <property type="molecule type" value="Genomic_DNA"/>
</dbReference>
<proteinExistence type="predicted"/>
<gene>
    <name evidence="2" type="ORF">M6B38_226890</name>
    <name evidence="3" type="ORF">M6B38_374855</name>
</gene>
<organism evidence="2 4">
    <name type="scientific">Iris pallida</name>
    <name type="common">Sweet iris</name>
    <dbReference type="NCBI Taxonomy" id="29817"/>
    <lineage>
        <taxon>Eukaryota</taxon>
        <taxon>Viridiplantae</taxon>
        <taxon>Streptophyta</taxon>
        <taxon>Embryophyta</taxon>
        <taxon>Tracheophyta</taxon>
        <taxon>Spermatophyta</taxon>
        <taxon>Magnoliopsida</taxon>
        <taxon>Liliopsida</taxon>
        <taxon>Asparagales</taxon>
        <taxon>Iridaceae</taxon>
        <taxon>Iridoideae</taxon>
        <taxon>Irideae</taxon>
        <taxon>Iris</taxon>
    </lineage>
</organism>
<comment type="caution">
    <text evidence="2">The sequence shown here is derived from an EMBL/GenBank/DDBJ whole genome shotgun (WGS) entry which is preliminary data.</text>
</comment>
<reference evidence="2" key="1">
    <citation type="journal article" date="2023" name="GigaByte">
        <title>Genome assembly of the bearded iris, Iris pallida Lam.</title>
        <authorList>
            <person name="Bruccoleri R.E."/>
            <person name="Oakeley E.J."/>
            <person name="Faust A.M.E."/>
            <person name="Altorfer M."/>
            <person name="Dessus-Babus S."/>
            <person name="Burckhardt D."/>
            <person name="Oertli M."/>
            <person name="Naumann U."/>
            <person name="Petersen F."/>
            <person name="Wong J."/>
        </authorList>
    </citation>
    <scope>NUCLEOTIDE SEQUENCE</scope>
    <source>
        <strain evidence="2">GSM-AAB239-AS_SAM_17_03QT</strain>
    </source>
</reference>
<dbReference type="PROSITE" id="PS51257">
    <property type="entry name" value="PROKAR_LIPOPROTEIN"/>
    <property type="match status" value="1"/>
</dbReference>
<feature type="region of interest" description="Disordered" evidence="1">
    <location>
        <begin position="53"/>
        <end position="73"/>
    </location>
</feature>
<keyword evidence="4" id="KW-1185">Reference proteome</keyword>